<feature type="chain" id="PRO_5007748320" description="Carboxylic ester hydrolase" evidence="3">
    <location>
        <begin position="19"/>
        <end position="540"/>
    </location>
</feature>
<dbReference type="AlphaFoldDB" id="A0A165DCB7"/>
<evidence type="ECO:0000256" key="2">
    <source>
        <dbReference type="ARBA" id="ARBA00022801"/>
    </source>
</evidence>
<keyword evidence="3" id="KW-0732">Signal</keyword>
<protein>
    <recommendedName>
        <fullName evidence="3">Carboxylic ester hydrolase</fullName>
        <ecNumber evidence="3">3.1.1.-</ecNumber>
    </recommendedName>
</protein>
<dbReference type="PROSITE" id="PS00941">
    <property type="entry name" value="CARBOXYLESTERASE_B_2"/>
    <property type="match status" value="1"/>
</dbReference>
<evidence type="ECO:0000256" key="3">
    <source>
        <dbReference type="RuleBase" id="RU361235"/>
    </source>
</evidence>
<dbReference type="InterPro" id="IPR019826">
    <property type="entry name" value="Carboxylesterase_B_AS"/>
</dbReference>
<dbReference type="PANTHER" id="PTHR11559">
    <property type="entry name" value="CARBOXYLESTERASE"/>
    <property type="match status" value="1"/>
</dbReference>
<dbReference type="Pfam" id="PF00135">
    <property type="entry name" value="COesterase"/>
    <property type="match status" value="1"/>
</dbReference>
<keyword evidence="6" id="KW-1185">Reference proteome</keyword>
<accession>A0A165DCB7</accession>
<sequence>MFFNGILTFLIGATTVLAVDPLVDLGYAQYAGTANSSDGVSSWLGIRFAAPPLGALRWRAPQDPLNTTSGSVQNATKHGLLCLATGVAANDTTTSEDCLFLDVYAPSNATSSSKLPVYFWIQGGGYNSDANANYRGDGLIQASGYNMLVVTFNYRVSLWGFLASNEVQADGDTNIGLLDQRKALQWVQKYISLFGGDPDHVVLGGASAGAGSIAMHLTAFGGRDDGLFHAAVAESQFFPTQLTIPQAQYQYDRISNLTGCSNSSNSLSCLRALNATQIQAVNVNVPYPILGANATAARYTYGPVIDGGIVQDYAFNLFTWGSFIKVPVIFGDDTNEGTHFVPTTTANDSQLDSYIQAQFPGLTQDELNQLNQLYPMSDQFNNTGAYFSAASNAYGEMTLICPGNAIMDAYASYSSAGHWNYRYNVLDPGQAALGLGVSHTVEIGALWGTQWVPGAPLPSYLTTNKGITPVLQGYWTSFVRAYNPNTFRAPGTPVWEEWGYDQRQRILFVTNATAMEAVPANQTQRCQYLDSIEVTKVTQW</sequence>
<dbReference type="OrthoDB" id="408631at2759"/>
<feature type="signal peptide" evidence="3">
    <location>
        <begin position="1"/>
        <end position="18"/>
    </location>
</feature>
<dbReference type="InterPro" id="IPR002018">
    <property type="entry name" value="CarbesteraseB"/>
</dbReference>
<dbReference type="GO" id="GO:0016787">
    <property type="term" value="F:hydrolase activity"/>
    <property type="evidence" value="ECO:0007669"/>
    <property type="project" value="UniProtKB-KW"/>
</dbReference>
<dbReference type="Gene3D" id="3.40.50.1820">
    <property type="entry name" value="alpha/beta hydrolase"/>
    <property type="match status" value="1"/>
</dbReference>
<name>A0A165DCB7_9BASI</name>
<gene>
    <name evidence="5" type="ORF">CALCODRAFT_441467</name>
</gene>
<comment type="similarity">
    <text evidence="1 3">Belongs to the type-B carboxylesterase/lipase family.</text>
</comment>
<dbReference type="FunCoup" id="A0A165DCB7">
    <property type="interactions" value="2"/>
</dbReference>
<dbReference type="InterPro" id="IPR019819">
    <property type="entry name" value="Carboxylesterase_B_CS"/>
</dbReference>
<dbReference type="ESTHER" id="9basi-a0a165dcb7">
    <property type="family name" value="Fungal_carboxylesterase_lipase"/>
</dbReference>
<dbReference type="InterPro" id="IPR050309">
    <property type="entry name" value="Type-B_Carboxylest/Lipase"/>
</dbReference>
<dbReference type="Proteomes" id="UP000076842">
    <property type="component" value="Unassembled WGS sequence"/>
</dbReference>
<dbReference type="InterPro" id="IPR029058">
    <property type="entry name" value="AB_hydrolase_fold"/>
</dbReference>
<evidence type="ECO:0000313" key="5">
    <source>
        <dbReference type="EMBL" id="KZT52496.1"/>
    </source>
</evidence>
<feature type="domain" description="Carboxylesterase type B" evidence="4">
    <location>
        <begin position="22"/>
        <end position="518"/>
    </location>
</feature>
<dbReference type="EMBL" id="KV424064">
    <property type="protein sequence ID" value="KZT52496.1"/>
    <property type="molecule type" value="Genomic_DNA"/>
</dbReference>
<proteinExistence type="inferred from homology"/>
<dbReference type="STRING" id="1353952.A0A165DCB7"/>
<organism evidence="5 6">
    <name type="scientific">Calocera cornea HHB12733</name>
    <dbReference type="NCBI Taxonomy" id="1353952"/>
    <lineage>
        <taxon>Eukaryota</taxon>
        <taxon>Fungi</taxon>
        <taxon>Dikarya</taxon>
        <taxon>Basidiomycota</taxon>
        <taxon>Agaricomycotina</taxon>
        <taxon>Dacrymycetes</taxon>
        <taxon>Dacrymycetales</taxon>
        <taxon>Dacrymycetaceae</taxon>
        <taxon>Calocera</taxon>
    </lineage>
</organism>
<reference evidence="5 6" key="1">
    <citation type="journal article" date="2016" name="Mol. Biol. Evol.">
        <title>Comparative Genomics of Early-Diverging Mushroom-Forming Fungi Provides Insights into the Origins of Lignocellulose Decay Capabilities.</title>
        <authorList>
            <person name="Nagy L.G."/>
            <person name="Riley R."/>
            <person name="Tritt A."/>
            <person name="Adam C."/>
            <person name="Daum C."/>
            <person name="Floudas D."/>
            <person name="Sun H."/>
            <person name="Yadav J.S."/>
            <person name="Pangilinan J."/>
            <person name="Larsson K.H."/>
            <person name="Matsuura K."/>
            <person name="Barry K."/>
            <person name="Labutti K."/>
            <person name="Kuo R."/>
            <person name="Ohm R.A."/>
            <person name="Bhattacharya S.S."/>
            <person name="Shirouzu T."/>
            <person name="Yoshinaga Y."/>
            <person name="Martin F.M."/>
            <person name="Grigoriev I.V."/>
            <person name="Hibbett D.S."/>
        </authorList>
    </citation>
    <scope>NUCLEOTIDE SEQUENCE [LARGE SCALE GENOMIC DNA]</scope>
    <source>
        <strain evidence="5 6">HHB12733</strain>
    </source>
</reference>
<evidence type="ECO:0000259" key="4">
    <source>
        <dbReference type="Pfam" id="PF00135"/>
    </source>
</evidence>
<dbReference type="SUPFAM" id="SSF53474">
    <property type="entry name" value="alpha/beta-Hydrolases"/>
    <property type="match status" value="1"/>
</dbReference>
<dbReference type="InParanoid" id="A0A165DCB7"/>
<keyword evidence="2 3" id="KW-0378">Hydrolase</keyword>
<dbReference type="EC" id="3.1.1.-" evidence="3"/>
<evidence type="ECO:0000256" key="1">
    <source>
        <dbReference type="ARBA" id="ARBA00005964"/>
    </source>
</evidence>
<evidence type="ECO:0000313" key="6">
    <source>
        <dbReference type="Proteomes" id="UP000076842"/>
    </source>
</evidence>
<dbReference type="PROSITE" id="PS00122">
    <property type="entry name" value="CARBOXYLESTERASE_B_1"/>
    <property type="match status" value="1"/>
</dbReference>